<dbReference type="AlphaFoldDB" id="A0A7S1AL63"/>
<sequence>MDDLIEAAAAVSEDPAGLAAVIRDIGRRAAVSQSDRDSFTDFDGITQICRALGAPPHNWRGPGMTALCAAAASICRTSPLNRGAFRDEGFVVAAVGLLQAALDEDNESDGVSACNALSALCTANDGNKKAASLCDPAGFDLVLVALGRFPDSPRFQTSGVGALLCLVNDDDPRQPDCIPSAVETRDRAITDKVFPKVRKALENALDVEGRQGPFPRLREKVVLALSVVACRETTVHEMVFEGNMLRRIETSVSDVDERVVRACLALIRAFGFADEIKEQIAVESDVALKCVAAVQRHLTCPSICEQAFGLFANLSMRKPHIATRLNGPDVRLLAVGQRVLEKHPTKPNVIRTVYQTMRNIAAADQAAEEEVRDWGIFDDMLQSVKDHKHDARWKPVVDIASLTLREFRADSSMRAPTQWNDYY</sequence>
<dbReference type="Gene3D" id="1.25.10.10">
    <property type="entry name" value="Leucine-rich Repeat Variant"/>
    <property type="match status" value="1"/>
</dbReference>
<evidence type="ECO:0008006" key="3">
    <source>
        <dbReference type="Google" id="ProtNLM"/>
    </source>
</evidence>
<reference evidence="2" key="1">
    <citation type="submission" date="2021-01" db="EMBL/GenBank/DDBJ databases">
        <authorList>
            <person name="Corre E."/>
            <person name="Pelletier E."/>
            <person name="Niang G."/>
            <person name="Scheremetjew M."/>
            <person name="Finn R."/>
            <person name="Kale V."/>
            <person name="Holt S."/>
            <person name="Cochrane G."/>
            <person name="Meng A."/>
            <person name="Brown T."/>
            <person name="Cohen L."/>
        </authorList>
    </citation>
    <scope>NUCLEOTIDE SEQUENCE</scope>
</reference>
<dbReference type="PANTHER" id="PTHR22895:SF0">
    <property type="entry name" value="ARMADILLO REPEAT-CONTAINING PROTEIN 6"/>
    <property type="match status" value="1"/>
</dbReference>
<accession>A0A7S1AL63</accession>
<name>A0A7S1AL63_NOCSC</name>
<keyword evidence="1" id="KW-0677">Repeat</keyword>
<evidence type="ECO:0000256" key="1">
    <source>
        <dbReference type="ARBA" id="ARBA00022737"/>
    </source>
</evidence>
<dbReference type="InterPro" id="IPR016024">
    <property type="entry name" value="ARM-type_fold"/>
</dbReference>
<dbReference type="InterPro" id="IPR011989">
    <property type="entry name" value="ARM-like"/>
</dbReference>
<proteinExistence type="predicted"/>
<gene>
    <name evidence="2" type="ORF">NSCI0253_LOCUS32231</name>
</gene>
<protein>
    <recommendedName>
        <fullName evidence="3">Protein HGH1 homolog</fullName>
    </recommendedName>
</protein>
<dbReference type="PANTHER" id="PTHR22895">
    <property type="entry name" value="ARMADILLO REPEAT-CONTAINING PROTEIN 6"/>
    <property type="match status" value="1"/>
</dbReference>
<dbReference type="SUPFAM" id="SSF48371">
    <property type="entry name" value="ARM repeat"/>
    <property type="match status" value="1"/>
</dbReference>
<organism evidence="2">
    <name type="scientific">Noctiluca scintillans</name>
    <name type="common">Sea sparkle</name>
    <name type="synonym">Red tide dinoflagellate</name>
    <dbReference type="NCBI Taxonomy" id="2966"/>
    <lineage>
        <taxon>Eukaryota</taxon>
        <taxon>Sar</taxon>
        <taxon>Alveolata</taxon>
        <taxon>Dinophyceae</taxon>
        <taxon>Noctilucales</taxon>
        <taxon>Noctilucaceae</taxon>
        <taxon>Noctiluca</taxon>
    </lineage>
</organism>
<dbReference type="EMBL" id="HBFQ01045322">
    <property type="protein sequence ID" value="CAD8857879.1"/>
    <property type="molecule type" value="Transcribed_RNA"/>
</dbReference>
<evidence type="ECO:0000313" key="2">
    <source>
        <dbReference type="EMBL" id="CAD8857879.1"/>
    </source>
</evidence>